<dbReference type="InterPro" id="IPR052701">
    <property type="entry name" value="GAG_Ulvan_Degrading_Sulfatases"/>
</dbReference>
<evidence type="ECO:0000313" key="2">
    <source>
        <dbReference type="EMBL" id="MFD1599228.1"/>
    </source>
</evidence>
<evidence type="ECO:0000259" key="1">
    <source>
        <dbReference type="Pfam" id="PF00884"/>
    </source>
</evidence>
<dbReference type="SUPFAM" id="SSF53649">
    <property type="entry name" value="Alkaline phosphatase-like"/>
    <property type="match status" value="1"/>
</dbReference>
<dbReference type="InterPro" id="IPR017850">
    <property type="entry name" value="Alkaline_phosphatase_core_sf"/>
</dbReference>
<dbReference type="EMBL" id="JBHUDK010000008">
    <property type="protein sequence ID" value="MFD1599228.1"/>
    <property type="molecule type" value="Genomic_DNA"/>
</dbReference>
<dbReference type="PANTHER" id="PTHR43751">
    <property type="entry name" value="SULFATASE"/>
    <property type="match status" value="1"/>
</dbReference>
<dbReference type="PANTHER" id="PTHR43751:SF3">
    <property type="entry name" value="SULFATASE N-TERMINAL DOMAIN-CONTAINING PROTEIN"/>
    <property type="match status" value="1"/>
</dbReference>
<sequence>MSVQNESSPADELDNIILLSADSLRFDRIHATRNGEPLTPTLDELAEDAIEFQPGVAPGPSTRDSIPSMLTGKYPSEFDEYGLPKSGTQPLTIAEELADRGFATAGFSHNNFTARRYNIDRGFDIFDDVSREAREENNRGVWRLKVRDLIEDTSLMQVAHRTNTLAMELLGRSLFLRNEGAEVITDRAVDWLSDIDGKRFLWMHYMDTHHPYLSPERIQQQYGRVYSKERIKRLSQKTRSAQDEITDEDIPEMEYVYDCSVRYVDEQIGRIVDYLRAEGELESSLIIVTGDHGEGFGEFGKFGHADELWDTLIAVPLIVYHPNKPSKSVDGQAPLRLLKESIVDGTGLFELTDSGSEYAYAEVPNYRDELSGVRGTEYKLIDRGGERLATRITNGDEEIIPVEEISKAERERLKKELNRDFNPVRVASDVDRREFRKDLAALGYLDE</sequence>
<keyword evidence="3" id="KW-1185">Reference proteome</keyword>
<accession>A0ABD6CMH9</accession>
<dbReference type="RefSeq" id="WP_256422636.1">
    <property type="nucleotide sequence ID" value="NZ_JANHDI010000014.1"/>
</dbReference>
<reference evidence="2 3" key="1">
    <citation type="journal article" date="2019" name="Int. J. Syst. Evol. Microbiol.">
        <title>The Global Catalogue of Microorganisms (GCM) 10K type strain sequencing project: providing services to taxonomists for standard genome sequencing and annotation.</title>
        <authorList>
            <consortium name="The Broad Institute Genomics Platform"/>
            <consortium name="The Broad Institute Genome Sequencing Center for Infectious Disease"/>
            <person name="Wu L."/>
            <person name="Ma J."/>
        </authorList>
    </citation>
    <scope>NUCLEOTIDE SEQUENCE [LARGE SCALE GENOMIC DNA]</scope>
    <source>
        <strain evidence="2 3">CGMCC 1.12121</strain>
    </source>
</reference>
<protein>
    <submittedName>
        <fullName evidence="2">Sulfatase</fullName>
    </submittedName>
</protein>
<feature type="domain" description="Sulfatase N-terminal" evidence="1">
    <location>
        <begin position="15"/>
        <end position="327"/>
    </location>
</feature>
<dbReference type="CDD" id="cd16148">
    <property type="entry name" value="sulfatase_like"/>
    <property type="match status" value="1"/>
</dbReference>
<comment type="caution">
    <text evidence="2">The sequence shown here is derived from an EMBL/GenBank/DDBJ whole genome shotgun (WGS) entry which is preliminary data.</text>
</comment>
<dbReference type="AlphaFoldDB" id="A0ABD6CMH9"/>
<dbReference type="Proteomes" id="UP001597085">
    <property type="component" value="Unassembled WGS sequence"/>
</dbReference>
<proteinExistence type="predicted"/>
<evidence type="ECO:0000313" key="3">
    <source>
        <dbReference type="Proteomes" id="UP001597085"/>
    </source>
</evidence>
<name>A0ABD6CMH9_9EURY</name>
<organism evidence="2 3">
    <name type="scientific">Halobellus rarus</name>
    <dbReference type="NCBI Taxonomy" id="1126237"/>
    <lineage>
        <taxon>Archaea</taxon>
        <taxon>Methanobacteriati</taxon>
        <taxon>Methanobacteriota</taxon>
        <taxon>Stenosarchaea group</taxon>
        <taxon>Halobacteria</taxon>
        <taxon>Halobacteriales</taxon>
        <taxon>Haloferacaceae</taxon>
        <taxon>Halobellus</taxon>
    </lineage>
</organism>
<dbReference type="InterPro" id="IPR000917">
    <property type="entry name" value="Sulfatase_N"/>
</dbReference>
<dbReference type="Pfam" id="PF00884">
    <property type="entry name" value="Sulfatase"/>
    <property type="match status" value="1"/>
</dbReference>
<dbReference type="Gene3D" id="3.40.720.10">
    <property type="entry name" value="Alkaline Phosphatase, subunit A"/>
    <property type="match status" value="1"/>
</dbReference>
<gene>
    <name evidence="2" type="ORF">ACFSBX_09705</name>
</gene>